<organism evidence="1 2">
    <name type="scientific">Escherichia coli</name>
    <dbReference type="NCBI Taxonomy" id="562"/>
    <lineage>
        <taxon>Bacteria</taxon>
        <taxon>Pseudomonadati</taxon>
        <taxon>Pseudomonadota</taxon>
        <taxon>Gammaproteobacteria</taxon>
        <taxon>Enterobacterales</taxon>
        <taxon>Enterobacteriaceae</taxon>
        <taxon>Escherichia</taxon>
    </lineage>
</organism>
<proteinExistence type="predicted"/>
<accession>A0A376LPZ4</accession>
<evidence type="ECO:0000313" key="1">
    <source>
        <dbReference type="EMBL" id="STF46291.1"/>
    </source>
</evidence>
<sequence>MSFDDYQWHDDYERESVMRAMCNVCSTKKGGCNECNECLDHWLMAGHAERLNETENQK</sequence>
<dbReference type="RefSeq" id="WP_021523516.1">
    <property type="nucleotide sequence ID" value="NZ_JAGEXA010000004.1"/>
</dbReference>
<gene>
    <name evidence="1" type="ORF">NCTC7928_07093</name>
</gene>
<dbReference type="AlphaFoldDB" id="A0A376LPZ4"/>
<name>A0A376LPZ4_ECOLX</name>
<dbReference type="EMBL" id="UGAB01000002">
    <property type="protein sequence ID" value="STF46291.1"/>
    <property type="molecule type" value="Genomic_DNA"/>
</dbReference>
<evidence type="ECO:0000313" key="2">
    <source>
        <dbReference type="Proteomes" id="UP000254877"/>
    </source>
</evidence>
<dbReference type="Proteomes" id="UP000254877">
    <property type="component" value="Unassembled WGS sequence"/>
</dbReference>
<reference evidence="1 2" key="1">
    <citation type="submission" date="2018-06" db="EMBL/GenBank/DDBJ databases">
        <authorList>
            <consortium name="Pathogen Informatics"/>
            <person name="Doyle S."/>
        </authorList>
    </citation>
    <scope>NUCLEOTIDE SEQUENCE [LARGE SCALE GENOMIC DNA]</scope>
    <source>
        <strain evidence="1 2">NCTC7928</strain>
    </source>
</reference>
<evidence type="ECO:0008006" key="3">
    <source>
        <dbReference type="Google" id="ProtNLM"/>
    </source>
</evidence>
<protein>
    <recommendedName>
        <fullName evidence="3">NinF family protein</fullName>
    </recommendedName>
</protein>